<reference evidence="1" key="1">
    <citation type="submission" date="2020-11" db="EMBL/GenBank/DDBJ databases">
        <authorList>
            <consortium name="DOE Joint Genome Institute"/>
            <person name="Ahrendt S."/>
            <person name="Riley R."/>
            <person name="Andreopoulos W."/>
            <person name="LaButti K."/>
            <person name="Pangilinan J."/>
            <person name="Ruiz-duenas F.J."/>
            <person name="Barrasa J.M."/>
            <person name="Sanchez-Garcia M."/>
            <person name="Camarero S."/>
            <person name="Miyauchi S."/>
            <person name="Serrano A."/>
            <person name="Linde D."/>
            <person name="Babiker R."/>
            <person name="Drula E."/>
            <person name="Ayuso-Fernandez I."/>
            <person name="Pacheco R."/>
            <person name="Padilla G."/>
            <person name="Ferreira P."/>
            <person name="Barriuso J."/>
            <person name="Kellner H."/>
            <person name="Castanera R."/>
            <person name="Alfaro M."/>
            <person name="Ramirez L."/>
            <person name="Pisabarro A.G."/>
            <person name="Kuo A."/>
            <person name="Tritt A."/>
            <person name="Lipzen A."/>
            <person name="He G."/>
            <person name="Yan M."/>
            <person name="Ng V."/>
            <person name="Cullen D."/>
            <person name="Martin F."/>
            <person name="Rosso M.-N."/>
            <person name="Henrissat B."/>
            <person name="Hibbett D."/>
            <person name="Martinez A.T."/>
            <person name="Grigoriev I.V."/>
        </authorList>
    </citation>
    <scope>NUCLEOTIDE SEQUENCE</scope>
    <source>
        <strain evidence="1">AH 44721</strain>
    </source>
</reference>
<protein>
    <submittedName>
        <fullName evidence="1">Uncharacterized protein</fullName>
    </submittedName>
</protein>
<accession>A0A9P5NTW3</accession>
<proteinExistence type="predicted"/>
<organism evidence="1 2">
    <name type="scientific">Gymnopilus junonius</name>
    <name type="common">Spectacular rustgill mushroom</name>
    <name type="synonym">Gymnopilus spectabilis subsp. junonius</name>
    <dbReference type="NCBI Taxonomy" id="109634"/>
    <lineage>
        <taxon>Eukaryota</taxon>
        <taxon>Fungi</taxon>
        <taxon>Dikarya</taxon>
        <taxon>Basidiomycota</taxon>
        <taxon>Agaricomycotina</taxon>
        <taxon>Agaricomycetes</taxon>
        <taxon>Agaricomycetidae</taxon>
        <taxon>Agaricales</taxon>
        <taxon>Agaricineae</taxon>
        <taxon>Hymenogastraceae</taxon>
        <taxon>Gymnopilus</taxon>
    </lineage>
</organism>
<evidence type="ECO:0000313" key="2">
    <source>
        <dbReference type="Proteomes" id="UP000724874"/>
    </source>
</evidence>
<gene>
    <name evidence="1" type="ORF">CPB84DRAFT_1766549</name>
</gene>
<dbReference type="EMBL" id="JADNYJ010000010">
    <property type="protein sequence ID" value="KAF8908983.1"/>
    <property type="molecule type" value="Genomic_DNA"/>
</dbReference>
<evidence type="ECO:0000313" key="1">
    <source>
        <dbReference type="EMBL" id="KAF8908983.1"/>
    </source>
</evidence>
<dbReference type="AlphaFoldDB" id="A0A9P5NTW3"/>
<name>A0A9P5NTW3_GYMJU</name>
<dbReference type="Proteomes" id="UP000724874">
    <property type="component" value="Unassembled WGS sequence"/>
</dbReference>
<sequence length="70" mass="8069">MIAGSTIKSLPMENNYIPSSFYRAPTVHLQRHVHLVSTSGTRAMTEQLRLPRHSAGRITKQRMMTMMRKE</sequence>
<comment type="caution">
    <text evidence="1">The sequence shown here is derived from an EMBL/GenBank/DDBJ whole genome shotgun (WGS) entry which is preliminary data.</text>
</comment>
<keyword evidence="2" id="KW-1185">Reference proteome</keyword>